<organism evidence="1 2">
    <name type="scientific">Kipferlia bialata</name>
    <dbReference type="NCBI Taxonomy" id="797122"/>
    <lineage>
        <taxon>Eukaryota</taxon>
        <taxon>Metamonada</taxon>
        <taxon>Carpediemonas-like organisms</taxon>
        <taxon>Kipferlia</taxon>
    </lineage>
</organism>
<keyword evidence="2" id="KW-1185">Reference proteome</keyword>
<dbReference type="AlphaFoldDB" id="A0A9K3D9H7"/>
<proteinExistence type="predicted"/>
<accession>A0A9K3D9H7</accession>
<evidence type="ECO:0000313" key="2">
    <source>
        <dbReference type="Proteomes" id="UP000265618"/>
    </source>
</evidence>
<name>A0A9K3D9H7_9EUKA</name>
<gene>
    <name evidence="1" type="ORF">KIPB_013821</name>
</gene>
<reference evidence="1 2" key="1">
    <citation type="journal article" date="2018" name="PLoS ONE">
        <title>The draft genome of Kipferlia bialata reveals reductive genome evolution in fornicate parasites.</title>
        <authorList>
            <person name="Tanifuji G."/>
            <person name="Takabayashi S."/>
            <person name="Kume K."/>
            <person name="Takagi M."/>
            <person name="Nakayama T."/>
            <person name="Kamikawa R."/>
            <person name="Inagaki Y."/>
            <person name="Hashimoto T."/>
        </authorList>
    </citation>
    <scope>NUCLEOTIDE SEQUENCE [LARGE SCALE GENOMIC DNA]</scope>
    <source>
        <strain evidence="1">NY0173</strain>
    </source>
</reference>
<sequence>ACVSTKECFSFLSGPGSTGTTWTVRAGTVSAPFPLIVGTMHKTMSILGR</sequence>
<feature type="non-terminal residue" evidence="1">
    <location>
        <position position="1"/>
    </location>
</feature>
<comment type="caution">
    <text evidence="1">The sequence shown here is derived from an EMBL/GenBank/DDBJ whole genome shotgun (WGS) entry which is preliminary data.</text>
</comment>
<evidence type="ECO:0000313" key="1">
    <source>
        <dbReference type="EMBL" id="GIQ90860.1"/>
    </source>
</evidence>
<dbReference type="Proteomes" id="UP000265618">
    <property type="component" value="Unassembled WGS sequence"/>
</dbReference>
<dbReference type="EMBL" id="BDIP01006774">
    <property type="protein sequence ID" value="GIQ90860.1"/>
    <property type="molecule type" value="Genomic_DNA"/>
</dbReference>
<protein>
    <submittedName>
        <fullName evidence="1">Uncharacterized protein</fullName>
    </submittedName>
</protein>